<feature type="transmembrane region" description="Helical" evidence="6">
    <location>
        <begin position="114"/>
        <end position="138"/>
    </location>
</feature>
<dbReference type="InterPro" id="IPR007267">
    <property type="entry name" value="GtrA_DPMS_TM"/>
</dbReference>
<proteinExistence type="inferred from homology"/>
<dbReference type="Proteomes" id="UP000199355">
    <property type="component" value="Unassembled WGS sequence"/>
</dbReference>
<dbReference type="RefSeq" id="WP_092154556.1">
    <property type="nucleotide sequence ID" value="NZ_FNBX01000015.1"/>
</dbReference>
<sequence length="150" mass="16205">MNATNAIFALIRDLTARRWVRFGMVGGTAALCYGLLGLLFVNQLGLPALAGNALAYVLSFVVSYLGQSRWTFRAAAPAKGADRTMLPRFAATQALGLALNSVIVWLLMACGLSYTAAMPIAVLLVPAVVYTACKYWVFRQTTALSARRNR</sequence>
<keyword evidence="3 6" id="KW-0812">Transmembrane</keyword>
<evidence type="ECO:0000313" key="9">
    <source>
        <dbReference type="Proteomes" id="UP000199355"/>
    </source>
</evidence>
<evidence type="ECO:0000256" key="1">
    <source>
        <dbReference type="ARBA" id="ARBA00004141"/>
    </source>
</evidence>
<feature type="transmembrane region" description="Helical" evidence="6">
    <location>
        <begin position="20"/>
        <end position="40"/>
    </location>
</feature>
<keyword evidence="4 6" id="KW-1133">Transmembrane helix</keyword>
<name>A0A1G7PCP9_9BACT</name>
<dbReference type="Pfam" id="PF04138">
    <property type="entry name" value="GtrA_DPMS_TM"/>
    <property type="match status" value="1"/>
</dbReference>
<evidence type="ECO:0000256" key="6">
    <source>
        <dbReference type="SAM" id="Phobius"/>
    </source>
</evidence>
<evidence type="ECO:0000259" key="7">
    <source>
        <dbReference type="Pfam" id="PF04138"/>
    </source>
</evidence>
<evidence type="ECO:0000256" key="4">
    <source>
        <dbReference type="ARBA" id="ARBA00022989"/>
    </source>
</evidence>
<evidence type="ECO:0000256" key="2">
    <source>
        <dbReference type="ARBA" id="ARBA00009399"/>
    </source>
</evidence>
<dbReference type="AlphaFoldDB" id="A0A1G7PCP9"/>
<dbReference type="EMBL" id="FNBX01000015">
    <property type="protein sequence ID" value="SDF83994.1"/>
    <property type="molecule type" value="Genomic_DNA"/>
</dbReference>
<comment type="similarity">
    <text evidence="2">Belongs to the GtrA family.</text>
</comment>
<dbReference type="PANTHER" id="PTHR38459">
    <property type="entry name" value="PROPHAGE BACTOPRENOL-LINKED GLUCOSE TRANSLOCASE HOMOLOG"/>
    <property type="match status" value="1"/>
</dbReference>
<keyword evidence="5 6" id="KW-0472">Membrane</keyword>
<evidence type="ECO:0000256" key="3">
    <source>
        <dbReference type="ARBA" id="ARBA00022692"/>
    </source>
</evidence>
<dbReference type="InterPro" id="IPR051401">
    <property type="entry name" value="GtrA_CellWall_Glycosyl"/>
</dbReference>
<protein>
    <submittedName>
        <fullName evidence="8">Putative flippase GtrA (Transmembrane translocase of bactoprenol-linked glucose)</fullName>
    </submittedName>
</protein>
<dbReference type="PANTHER" id="PTHR38459:SF1">
    <property type="entry name" value="PROPHAGE BACTOPRENOL-LINKED GLUCOSE TRANSLOCASE HOMOLOG"/>
    <property type="match status" value="1"/>
</dbReference>
<reference evidence="9" key="1">
    <citation type="submission" date="2016-10" db="EMBL/GenBank/DDBJ databases">
        <authorList>
            <person name="Varghese N."/>
            <person name="Submissions S."/>
        </authorList>
    </citation>
    <scope>NUCLEOTIDE SEQUENCE [LARGE SCALE GENOMIC DNA]</scope>
    <source>
        <strain evidence="9">KHC7</strain>
    </source>
</reference>
<dbReference type="OrthoDB" id="5460094at2"/>
<dbReference type="STRING" id="571438.SAMN05192586_11535"/>
<evidence type="ECO:0000256" key="5">
    <source>
        <dbReference type="ARBA" id="ARBA00023136"/>
    </source>
</evidence>
<feature type="transmembrane region" description="Helical" evidence="6">
    <location>
        <begin position="86"/>
        <end position="108"/>
    </location>
</feature>
<organism evidence="8 9">
    <name type="scientific">Desulfovibrio legallii</name>
    <dbReference type="NCBI Taxonomy" id="571438"/>
    <lineage>
        <taxon>Bacteria</taxon>
        <taxon>Pseudomonadati</taxon>
        <taxon>Thermodesulfobacteriota</taxon>
        <taxon>Desulfovibrionia</taxon>
        <taxon>Desulfovibrionales</taxon>
        <taxon>Desulfovibrionaceae</taxon>
        <taxon>Desulfovibrio</taxon>
    </lineage>
</organism>
<evidence type="ECO:0000313" key="8">
    <source>
        <dbReference type="EMBL" id="SDF83994.1"/>
    </source>
</evidence>
<keyword evidence="9" id="KW-1185">Reference proteome</keyword>
<feature type="domain" description="GtrA/DPMS transmembrane" evidence="7">
    <location>
        <begin position="21"/>
        <end position="138"/>
    </location>
</feature>
<dbReference type="GO" id="GO:0005886">
    <property type="term" value="C:plasma membrane"/>
    <property type="evidence" value="ECO:0007669"/>
    <property type="project" value="TreeGrafter"/>
</dbReference>
<dbReference type="GO" id="GO:0000271">
    <property type="term" value="P:polysaccharide biosynthetic process"/>
    <property type="evidence" value="ECO:0007669"/>
    <property type="project" value="InterPro"/>
</dbReference>
<accession>A0A1G7PCP9</accession>
<comment type="subcellular location">
    <subcellularLocation>
        <location evidence="1">Membrane</location>
        <topology evidence="1">Multi-pass membrane protein</topology>
    </subcellularLocation>
</comment>
<gene>
    <name evidence="8" type="ORF">SAMN05192586_11535</name>
</gene>
<feature type="transmembrane region" description="Helical" evidence="6">
    <location>
        <begin position="46"/>
        <end position="65"/>
    </location>
</feature>